<keyword evidence="2 7" id="KW-0813">Transport</keyword>
<keyword evidence="6 7" id="KW-0998">Cell outer membrane</keyword>
<evidence type="ECO:0000256" key="4">
    <source>
        <dbReference type="ARBA" id="ARBA00022692"/>
    </source>
</evidence>
<protein>
    <submittedName>
        <fullName evidence="9">SusC/RagA family TonB-linked outer membrane protein</fullName>
    </submittedName>
</protein>
<name>A0A2K9PW16_9FLAO</name>
<dbReference type="KEGG" id="fek:C1H87_22070"/>
<keyword evidence="4 7" id="KW-0812">Transmembrane</keyword>
<dbReference type="PROSITE" id="PS52016">
    <property type="entry name" value="TONB_DEPENDENT_REC_3"/>
    <property type="match status" value="1"/>
</dbReference>
<dbReference type="GO" id="GO:0009279">
    <property type="term" value="C:cell outer membrane"/>
    <property type="evidence" value="ECO:0007669"/>
    <property type="project" value="UniProtKB-SubCell"/>
</dbReference>
<sequence length="1094" mass="120638">MKKIPKSGMILSWIPKLDLKMKLSILLLFSSVFVLQANNTYGQKKKVSLDMNNVTIAEIIDEIETNTEFKFFFNTKVVDLNRVVSIRVKKVRVHEILNQLFFDVNTSYEIDDRKILLFKNEVDDSTKKMKPDDETEDFQQEIKGIVTNPNGDPSPGANIIEKGTSNGTQSDFDGKFSITVSDKDAILVVSYIGFLTKEIALNGQTTIAVTLQEDAALLDEVVVVGYGTQKKGDLTGAVSSLKEKDFNPGIVASPEQLIQGRVAGVQITSSSGEPGAGISIRIRGAGSIRSGNNPLFVVDGVPLSGDNINPEGTDGGTGGGSRAARNPLNFLNPNDISSIDILKDASATAIYGSRGSNGVVIITTKKGSGKATLDYSYSIGISNITEKYDVLNAQEFTDLYTQIGGTADLNFGGNTDWQDEVLRTAITQTHQFSYGGGTESGNHRFSLSYSDQEGIIKQSGLKRLTGRFNGSQSILDGRVKVSTQMAVSNIDNDHGDPMSAAIVANPTWPLRNPDGSTFQSTNPFDVSPVAFLELTRDFSNTLKYIGNISVDIKITDWLSFKTIYGLDRSFSTRKNATSNEFFVSNDQNGSAIISNIQAKNTLWENYFNIEKELTKNINLSAQIGYSYQKFEREGHSLRAQDFRTADLDIMLNNITSASLSAANDSFRTIDELQSYFSRFNLNFNDKYLLTGTVRVDGSTKFGEDNVYGIFPSVAFKWKIFKESFMPAGFSDLSLRTGWGITGNQEIPHDLFTRRQRFGNPRFDTPNGTVVPGDLQTVAFENNQLKWEETDQFNIGLDFGFMKNRLRGSINYYYKSTTDLLLRLGAAEPAPQEFVWQNLDAKVINKGFEVELETDVVQNSNFDWTIAANATFNDNTLKDFAFGFINTGNTSGGPGLSDTFVQRIQSGYPLNSFYMQEFLGFDSNGIAEYGEEAFTGDSALPTTIVGLTNTFRYKNFDLNIFFSGQFGHSIYNSSANSFFSIPNLSQGRNITRDVAASGESVDNPVAVSTRYLEKGDYVRLQNFSLGYRVNTGENSLLSSLRFSLTGQNLFTITDYSGQDPEVNTDRAINGVPSFGIDNSSYPRARTFLLGVNANF</sequence>
<dbReference type="FunFam" id="2.170.130.10:FF:000008">
    <property type="entry name" value="SusC/RagA family TonB-linked outer membrane protein"/>
    <property type="match status" value="1"/>
</dbReference>
<gene>
    <name evidence="9" type="ORF">C1H87_22070</name>
</gene>
<dbReference type="InterPro" id="IPR039426">
    <property type="entry name" value="TonB-dep_rcpt-like"/>
</dbReference>
<dbReference type="InterPro" id="IPR023997">
    <property type="entry name" value="TonB-dep_OMP_SusC/RagA_CS"/>
</dbReference>
<keyword evidence="3 7" id="KW-1134">Transmembrane beta strand</keyword>
<evidence type="ECO:0000256" key="7">
    <source>
        <dbReference type="PROSITE-ProRule" id="PRU01360"/>
    </source>
</evidence>
<dbReference type="NCBIfam" id="TIGR04057">
    <property type="entry name" value="SusC_RagA_signa"/>
    <property type="match status" value="1"/>
</dbReference>
<evidence type="ECO:0000256" key="6">
    <source>
        <dbReference type="ARBA" id="ARBA00023237"/>
    </source>
</evidence>
<evidence type="ECO:0000256" key="1">
    <source>
        <dbReference type="ARBA" id="ARBA00004571"/>
    </source>
</evidence>
<dbReference type="Gene3D" id="2.40.170.20">
    <property type="entry name" value="TonB-dependent receptor, beta-barrel domain"/>
    <property type="match status" value="1"/>
</dbReference>
<accession>A0A2K9PW16</accession>
<dbReference type="InterPro" id="IPR023996">
    <property type="entry name" value="TonB-dep_OMP_SusC/RagA"/>
</dbReference>
<dbReference type="EMBL" id="CP025791">
    <property type="protein sequence ID" value="AUP81256.1"/>
    <property type="molecule type" value="Genomic_DNA"/>
</dbReference>
<comment type="similarity">
    <text evidence="7">Belongs to the TonB-dependent receptor family.</text>
</comment>
<dbReference type="Gene3D" id="2.170.130.10">
    <property type="entry name" value="TonB-dependent receptor, plug domain"/>
    <property type="match status" value="1"/>
</dbReference>
<evidence type="ECO:0000313" key="10">
    <source>
        <dbReference type="Proteomes" id="UP000235826"/>
    </source>
</evidence>
<dbReference type="SUPFAM" id="SSF49464">
    <property type="entry name" value="Carboxypeptidase regulatory domain-like"/>
    <property type="match status" value="1"/>
</dbReference>
<dbReference type="Pfam" id="PF07715">
    <property type="entry name" value="Plug"/>
    <property type="match status" value="1"/>
</dbReference>
<dbReference type="SUPFAM" id="SSF56935">
    <property type="entry name" value="Porins"/>
    <property type="match status" value="1"/>
</dbReference>
<dbReference type="OrthoDB" id="9768177at2"/>
<dbReference type="Pfam" id="PF13715">
    <property type="entry name" value="CarbopepD_reg_2"/>
    <property type="match status" value="1"/>
</dbReference>
<evidence type="ECO:0000256" key="5">
    <source>
        <dbReference type="ARBA" id="ARBA00023136"/>
    </source>
</evidence>
<dbReference type="Gene3D" id="2.60.40.1120">
    <property type="entry name" value="Carboxypeptidase-like, regulatory domain"/>
    <property type="match status" value="1"/>
</dbReference>
<dbReference type="AlphaFoldDB" id="A0A2K9PW16"/>
<keyword evidence="5 7" id="KW-0472">Membrane</keyword>
<keyword evidence="10" id="KW-1185">Reference proteome</keyword>
<organism evidence="9 10">
    <name type="scientific">Flavivirga eckloniae</name>
    <dbReference type="NCBI Taxonomy" id="1803846"/>
    <lineage>
        <taxon>Bacteria</taxon>
        <taxon>Pseudomonadati</taxon>
        <taxon>Bacteroidota</taxon>
        <taxon>Flavobacteriia</taxon>
        <taxon>Flavobacteriales</taxon>
        <taxon>Flavobacteriaceae</taxon>
        <taxon>Flavivirga</taxon>
    </lineage>
</organism>
<feature type="domain" description="TonB-dependent receptor plug" evidence="8">
    <location>
        <begin position="231"/>
        <end position="359"/>
    </location>
</feature>
<reference evidence="9 10" key="1">
    <citation type="submission" date="2018-01" db="EMBL/GenBank/DDBJ databases">
        <title>Complete genome sequence of Flavivirga eckloniae ECD14 isolated from seaweed Ecklonia cava.</title>
        <authorList>
            <person name="Lee J.H."/>
            <person name="Baik K.S."/>
            <person name="Seong C.N."/>
        </authorList>
    </citation>
    <scope>NUCLEOTIDE SEQUENCE [LARGE SCALE GENOMIC DNA]</scope>
    <source>
        <strain evidence="9 10">ECD14</strain>
    </source>
</reference>
<dbReference type="NCBIfam" id="TIGR04056">
    <property type="entry name" value="OMP_RagA_SusC"/>
    <property type="match status" value="1"/>
</dbReference>
<proteinExistence type="inferred from homology"/>
<dbReference type="InterPro" id="IPR037066">
    <property type="entry name" value="Plug_dom_sf"/>
</dbReference>
<comment type="subcellular location">
    <subcellularLocation>
        <location evidence="1 7">Cell outer membrane</location>
        <topology evidence="1 7">Multi-pass membrane protein</topology>
    </subcellularLocation>
</comment>
<evidence type="ECO:0000259" key="8">
    <source>
        <dbReference type="Pfam" id="PF07715"/>
    </source>
</evidence>
<dbReference type="RefSeq" id="WP_102757899.1">
    <property type="nucleotide sequence ID" value="NZ_CP025791.1"/>
</dbReference>
<dbReference type="Proteomes" id="UP000235826">
    <property type="component" value="Chromosome"/>
</dbReference>
<evidence type="ECO:0000256" key="2">
    <source>
        <dbReference type="ARBA" id="ARBA00022448"/>
    </source>
</evidence>
<evidence type="ECO:0000313" key="9">
    <source>
        <dbReference type="EMBL" id="AUP81256.1"/>
    </source>
</evidence>
<dbReference type="InterPro" id="IPR008969">
    <property type="entry name" value="CarboxyPept-like_regulatory"/>
</dbReference>
<dbReference type="InterPro" id="IPR036942">
    <property type="entry name" value="Beta-barrel_TonB_sf"/>
</dbReference>
<evidence type="ECO:0000256" key="3">
    <source>
        <dbReference type="ARBA" id="ARBA00022452"/>
    </source>
</evidence>
<dbReference type="InterPro" id="IPR012910">
    <property type="entry name" value="Plug_dom"/>
</dbReference>